<proteinExistence type="predicted"/>
<evidence type="ECO:0000313" key="2">
    <source>
        <dbReference type="EMBL" id="GJD65285.1"/>
    </source>
</evidence>
<organism evidence="2 3">
    <name type="scientific">Methylobacterium frigidaeris</name>
    <dbReference type="NCBI Taxonomy" id="2038277"/>
    <lineage>
        <taxon>Bacteria</taxon>
        <taxon>Pseudomonadati</taxon>
        <taxon>Pseudomonadota</taxon>
        <taxon>Alphaproteobacteria</taxon>
        <taxon>Hyphomicrobiales</taxon>
        <taxon>Methylobacteriaceae</taxon>
        <taxon>Methylobacterium</taxon>
    </lineage>
</organism>
<sequence>MAQLRQRGIAPVPGLFGRDVQDPGDSARSRGHHRDRVAEPQGVVDVVDDEERGDALAGADPLQLVLEPRAGERVEGAERLVEQEHARPVDEAAGNGMAARCAVPPESWRG</sequence>
<dbReference type="AntiFam" id="ANF00095">
    <property type="entry name" value="Shadow ORF (opposite ABC transporters)"/>
</dbReference>
<feature type="compositionally biased region" description="Basic and acidic residues" evidence="1">
    <location>
        <begin position="75"/>
        <end position="90"/>
    </location>
</feature>
<dbReference type="RefSeq" id="WP_165795547.1">
    <property type="nucleotide sequence ID" value="NZ_BPQJ01000037.1"/>
</dbReference>
<dbReference type="Proteomes" id="UP001055286">
    <property type="component" value="Unassembled WGS sequence"/>
</dbReference>
<reference evidence="2" key="1">
    <citation type="journal article" date="2016" name="Front. Microbiol.">
        <title>Genome Sequence of the Piezophilic, Mesophilic Sulfate-Reducing Bacterium Desulfovibrio indicus J2T.</title>
        <authorList>
            <person name="Cao J."/>
            <person name="Maignien L."/>
            <person name="Shao Z."/>
            <person name="Alain K."/>
            <person name="Jebbar M."/>
        </authorList>
    </citation>
    <scope>NUCLEOTIDE SEQUENCE</scope>
    <source>
        <strain evidence="2">JCM 32048</strain>
    </source>
</reference>
<feature type="region of interest" description="Disordered" evidence="1">
    <location>
        <begin position="75"/>
        <end position="110"/>
    </location>
</feature>
<evidence type="ECO:0000256" key="1">
    <source>
        <dbReference type="SAM" id="MobiDB-lite"/>
    </source>
</evidence>
<evidence type="ECO:0000313" key="3">
    <source>
        <dbReference type="Proteomes" id="UP001055286"/>
    </source>
</evidence>
<dbReference type="AlphaFoldDB" id="A0AA37HG57"/>
<protein>
    <submittedName>
        <fullName evidence="2">Uncharacterized protein</fullName>
    </submittedName>
</protein>
<accession>A0AA37HG57</accession>
<comment type="caution">
    <text evidence="2">The sequence shown here is derived from an EMBL/GenBank/DDBJ whole genome shotgun (WGS) entry which is preliminary data.</text>
</comment>
<feature type="compositionally biased region" description="Basic and acidic residues" evidence="1">
    <location>
        <begin position="19"/>
        <end position="28"/>
    </location>
</feature>
<keyword evidence="3" id="KW-1185">Reference proteome</keyword>
<dbReference type="EMBL" id="BPQJ01000037">
    <property type="protein sequence ID" value="GJD65285.1"/>
    <property type="molecule type" value="Genomic_DNA"/>
</dbReference>
<gene>
    <name evidence="2" type="ORF">MPEAHAMD_5473</name>
</gene>
<reference evidence="2" key="2">
    <citation type="submission" date="2021-08" db="EMBL/GenBank/DDBJ databases">
        <authorList>
            <person name="Tani A."/>
            <person name="Ola A."/>
            <person name="Ogura Y."/>
            <person name="Katsura K."/>
            <person name="Hayashi T."/>
        </authorList>
    </citation>
    <scope>NUCLEOTIDE SEQUENCE</scope>
    <source>
        <strain evidence="2">JCM 32048</strain>
    </source>
</reference>
<name>A0AA37HG57_9HYPH</name>
<feature type="region of interest" description="Disordered" evidence="1">
    <location>
        <begin position="1"/>
        <end position="43"/>
    </location>
</feature>